<dbReference type="Gene3D" id="1.20.1280.50">
    <property type="match status" value="1"/>
</dbReference>
<comment type="caution">
    <text evidence="2">The sequence shown here is derived from an EMBL/GenBank/DDBJ whole genome shotgun (WGS) entry which is preliminary data.</text>
</comment>
<dbReference type="Gene3D" id="3.80.10.10">
    <property type="entry name" value="Ribonuclease Inhibitor"/>
    <property type="match status" value="1"/>
</dbReference>
<proteinExistence type="predicted"/>
<reference evidence="2 3" key="1">
    <citation type="journal article" date="2020" name="ISME J.">
        <title>Uncovering the hidden diversity of litter-decomposition mechanisms in mushroom-forming fungi.</title>
        <authorList>
            <person name="Floudas D."/>
            <person name="Bentzer J."/>
            <person name="Ahren D."/>
            <person name="Johansson T."/>
            <person name="Persson P."/>
            <person name="Tunlid A."/>
        </authorList>
    </citation>
    <scope>NUCLEOTIDE SEQUENCE [LARGE SCALE GENOMIC DNA]</scope>
    <source>
        <strain evidence="2 3">CBS 101986</strain>
    </source>
</reference>
<dbReference type="InterPro" id="IPR001810">
    <property type="entry name" value="F-box_dom"/>
</dbReference>
<evidence type="ECO:0000313" key="3">
    <source>
        <dbReference type="Proteomes" id="UP000567179"/>
    </source>
</evidence>
<evidence type="ECO:0000259" key="1">
    <source>
        <dbReference type="Pfam" id="PF12937"/>
    </source>
</evidence>
<dbReference type="Proteomes" id="UP000567179">
    <property type="component" value="Unassembled WGS sequence"/>
</dbReference>
<keyword evidence="3" id="KW-1185">Reference proteome</keyword>
<dbReference type="SUPFAM" id="SSF52047">
    <property type="entry name" value="RNI-like"/>
    <property type="match status" value="1"/>
</dbReference>
<accession>A0A8H5B5X6</accession>
<dbReference type="OrthoDB" id="3023006at2759"/>
<name>A0A8H5B5X6_9AGAR</name>
<dbReference type="EMBL" id="JAACJJ010000042">
    <property type="protein sequence ID" value="KAF5316312.1"/>
    <property type="molecule type" value="Genomic_DNA"/>
</dbReference>
<gene>
    <name evidence="2" type="ORF">D9619_006836</name>
</gene>
<dbReference type="InterPro" id="IPR032675">
    <property type="entry name" value="LRR_dom_sf"/>
</dbReference>
<sequence length="478" mass="53279">MPVPLISERPFKSLRRSLDKGSASGRLLGARSYFSKIPVEIIGLIFEHATHSDEDIKRTEVILSHVCRHWRAVALNTATLWTSMAIDMSKHISPATFLITGTRILTYLARSKFRLIDVWLNIAGTQLSYHRIHLMDALVNHIARWRRLTVLTNSESQTFLVSRMLGDRYTPNLESVTVRLDSAVTNNDSISLDPLVFRNGAPKLSYLSLDVSSSRFYLPPLQNVTTLLFCAAVYQPPCFTFKTFCTVLCLPSLGALSLHQDICGPPLDSDILGNLSLPNLRHLRLDASPVITNLLMYFNAPNLESLIIENVDLGSSSDTGEPTYLKDPSTCFPSLKYLTLSGADPTSPSSAIPIARMTRSVEHLMVSDYTFCIIYDVDWTNEEVGIWPNLCSLTVCCGCPVGYGSGSGGFAEPSYFLQGAQTRRGMTYRFMPETLEGMRNNRLEDLNELMAFCNIEEITNVSAITDGEWPPSHIKYSL</sequence>
<dbReference type="SUPFAM" id="SSF81383">
    <property type="entry name" value="F-box domain"/>
    <property type="match status" value="1"/>
</dbReference>
<protein>
    <recommendedName>
        <fullName evidence="1">F-box domain-containing protein</fullName>
    </recommendedName>
</protein>
<feature type="domain" description="F-box" evidence="1">
    <location>
        <begin position="35"/>
        <end position="85"/>
    </location>
</feature>
<organism evidence="2 3">
    <name type="scientific">Psilocybe cf. subviscida</name>
    <dbReference type="NCBI Taxonomy" id="2480587"/>
    <lineage>
        <taxon>Eukaryota</taxon>
        <taxon>Fungi</taxon>
        <taxon>Dikarya</taxon>
        <taxon>Basidiomycota</taxon>
        <taxon>Agaricomycotina</taxon>
        <taxon>Agaricomycetes</taxon>
        <taxon>Agaricomycetidae</taxon>
        <taxon>Agaricales</taxon>
        <taxon>Agaricineae</taxon>
        <taxon>Strophariaceae</taxon>
        <taxon>Psilocybe</taxon>
    </lineage>
</organism>
<dbReference type="Pfam" id="PF12937">
    <property type="entry name" value="F-box-like"/>
    <property type="match status" value="1"/>
</dbReference>
<dbReference type="AlphaFoldDB" id="A0A8H5B5X6"/>
<evidence type="ECO:0000313" key="2">
    <source>
        <dbReference type="EMBL" id="KAF5316312.1"/>
    </source>
</evidence>
<dbReference type="InterPro" id="IPR036047">
    <property type="entry name" value="F-box-like_dom_sf"/>
</dbReference>